<evidence type="ECO:0000313" key="2">
    <source>
        <dbReference type="EMBL" id="SFK75945.1"/>
    </source>
</evidence>
<dbReference type="Proteomes" id="UP000199533">
    <property type="component" value="Unassembled WGS sequence"/>
</dbReference>
<evidence type="ECO:0000256" key="1">
    <source>
        <dbReference type="SAM" id="Phobius"/>
    </source>
</evidence>
<reference evidence="3" key="1">
    <citation type="submission" date="2016-10" db="EMBL/GenBank/DDBJ databases">
        <authorList>
            <person name="Varghese N."/>
            <person name="Submissions S."/>
        </authorList>
    </citation>
    <scope>NUCLEOTIDE SEQUENCE [LARGE SCALE GENOMIC DNA]</scope>
    <source>
        <strain evidence="3">Nm69</strain>
    </source>
</reference>
<sequence>MFRRYNFPRLGIIIAVLAALLAMLAVVLHRFEAVGFQISLPMLAVSALSGLVAVVLSAIGLITAWQQQKSVLPVLAGLLLGLIVAAPTILTMLSGSGVPRIHDITTDIDNPPEFKAVLALRTHTDNTLDRKSPENLTQLQQEAYPALKPLLLDRSRDIVFTQALQLAKSHGWKIAAASADKGTIEATATTPIMAFKDDVVIRIQSVEDKTRVDMRSVSRVGLSDLGANAARIQQFMNELSTNL</sequence>
<evidence type="ECO:0000313" key="3">
    <source>
        <dbReference type="Proteomes" id="UP000199533"/>
    </source>
</evidence>
<dbReference type="OrthoDB" id="9793534at2"/>
<dbReference type="Pfam" id="PF07386">
    <property type="entry name" value="DUF1499"/>
    <property type="match status" value="1"/>
</dbReference>
<proteinExistence type="predicted"/>
<dbReference type="STRING" id="52441.SAMN05216302_101493"/>
<dbReference type="EMBL" id="FOSP01000014">
    <property type="protein sequence ID" value="SFK75945.1"/>
    <property type="molecule type" value="Genomic_DNA"/>
</dbReference>
<organism evidence="2 3">
    <name type="scientific">Nitrosomonas aestuarii</name>
    <dbReference type="NCBI Taxonomy" id="52441"/>
    <lineage>
        <taxon>Bacteria</taxon>
        <taxon>Pseudomonadati</taxon>
        <taxon>Pseudomonadota</taxon>
        <taxon>Betaproteobacteria</taxon>
        <taxon>Nitrosomonadales</taxon>
        <taxon>Nitrosomonadaceae</taxon>
        <taxon>Nitrosomonas</taxon>
    </lineage>
</organism>
<dbReference type="RefSeq" id="WP_090699802.1">
    <property type="nucleotide sequence ID" value="NZ_FOSP01000014.1"/>
</dbReference>
<name>A0A1I4C4R8_9PROT</name>
<protein>
    <recommendedName>
        <fullName evidence="4">DUF1499 domain-containing protein</fullName>
    </recommendedName>
</protein>
<dbReference type="InterPro" id="IPR010865">
    <property type="entry name" value="DUF1499"/>
</dbReference>
<feature type="transmembrane region" description="Helical" evidence="1">
    <location>
        <begin position="71"/>
        <end position="93"/>
    </location>
</feature>
<keyword evidence="3" id="KW-1185">Reference proteome</keyword>
<evidence type="ECO:0008006" key="4">
    <source>
        <dbReference type="Google" id="ProtNLM"/>
    </source>
</evidence>
<keyword evidence="1" id="KW-0472">Membrane</keyword>
<dbReference type="AlphaFoldDB" id="A0A1I4C4R8"/>
<gene>
    <name evidence="2" type="ORF">SAMN05216302_101493</name>
</gene>
<accession>A0A1I4C4R8</accession>
<feature type="transmembrane region" description="Helical" evidence="1">
    <location>
        <begin position="43"/>
        <end position="64"/>
    </location>
</feature>
<keyword evidence="1" id="KW-1133">Transmembrane helix</keyword>
<keyword evidence="1" id="KW-0812">Transmembrane</keyword>